<protein>
    <submittedName>
        <fullName evidence="1">Uncharacterized protein</fullName>
    </submittedName>
</protein>
<evidence type="ECO:0000313" key="2">
    <source>
        <dbReference type="Proteomes" id="UP000000305"/>
    </source>
</evidence>
<proteinExistence type="predicted"/>
<dbReference type="AlphaFoldDB" id="E9I2Z5"/>
<accession>E9I2Z5</accession>
<evidence type="ECO:0000313" key="1">
    <source>
        <dbReference type="EMBL" id="EFX61634.1"/>
    </source>
</evidence>
<dbReference type="EMBL" id="GL734292">
    <property type="protein sequence ID" value="EFX61634.1"/>
    <property type="molecule type" value="Genomic_DNA"/>
</dbReference>
<organism evidence="1 2">
    <name type="scientific">Daphnia pulex</name>
    <name type="common">Water flea</name>
    <dbReference type="NCBI Taxonomy" id="6669"/>
    <lineage>
        <taxon>Eukaryota</taxon>
        <taxon>Metazoa</taxon>
        <taxon>Ecdysozoa</taxon>
        <taxon>Arthropoda</taxon>
        <taxon>Crustacea</taxon>
        <taxon>Branchiopoda</taxon>
        <taxon>Diplostraca</taxon>
        <taxon>Cladocera</taxon>
        <taxon>Anomopoda</taxon>
        <taxon>Daphniidae</taxon>
        <taxon>Daphnia</taxon>
    </lineage>
</organism>
<dbReference type="KEGG" id="dpx:DAPPUDRAFT_338617"/>
<sequence>MEDAPLNFKEIKALNTLKKEFGFELAVYKKEMAEAKEPISDRDLLHSLIIMDCNKSLNSVIQPQFEKYVNAGVLTYERFAALTVELLIAISMNTIQDLQEDPEQKEDYQNLSHELLFAYKALNPTITAVSFEEETIHEYCNSLTDQDDEEE</sequence>
<reference evidence="1 2" key="1">
    <citation type="journal article" date="2011" name="Science">
        <title>The ecoresponsive genome of Daphnia pulex.</title>
        <authorList>
            <person name="Colbourne J.K."/>
            <person name="Pfrender M.E."/>
            <person name="Gilbert D."/>
            <person name="Thomas W.K."/>
            <person name="Tucker A."/>
            <person name="Oakley T.H."/>
            <person name="Tokishita S."/>
            <person name="Aerts A."/>
            <person name="Arnold G.J."/>
            <person name="Basu M.K."/>
            <person name="Bauer D.J."/>
            <person name="Caceres C.E."/>
            <person name="Carmel L."/>
            <person name="Casola C."/>
            <person name="Choi J.H."/>
            <person name="Detter J.C."/>
            <person name="Dong Q."/>
            <person name="Dusheyko S."/>
            <person name="Eads B.D."/>
            <person name="Frohlich T."/>
            <person name="Geiler-Samerotte K.A."/>
            <person name="Gerlach D."/>
            <person name="Hatcher P."/>
            <person name="Jogdeo S."/>
            <person name="Krijgsveld J."/>
            <person name="Kriventseva E.V."/>
            <person name="Kultz D."/>
            <person name="Laforsch C."/>
            <person name="Lindquist E."/>
            <person name="Lopez J."/>
            <person name="Manak J.R."/>
            <person name="Muller J."/>
            <person name="Pangilinan J."/>
            <person name="Patwardhan R.P."/>
            <person name="Pitluck S."/>
            <person name="Pritham E.J."/>
            <person name="Rechtsteiner A."/>
            <person name="Rho M."/>
            <person name="Rogozin I.B."/>
            <person name="Sakarya O."/>
            <person name="Salamov A."/>
            <person name="Schaack S."/>
            <person name="Shapiro H."/>
            <person name="Shiga Y."/>
            <person name="Skalitzky C."/>
            <person name="Smith Z."/>
            <person name="Souvorov A."/>
            <person name="Sung W."/>
            <person name="Tang Z."/>
            <person name="Tsuchiya D."/>
            <person name="Tu H."/>
            <person name="Vos H."/>
            <person name="Wang M."/>
            <person name="Wolf Y.I."/>
            <person name="Yamagata H."/>
            <person name="Yamada T."/>
            <person name="Ye Y."/>
            <person name="Shaw J.R."/>
            <person name="Andrews J."/>
            <person name="Crease T.J."/>
            <person name="Tang H."/>
            <person name="Lucas S.M."/>
            <person name="Robertson H.M."/>
            <person name="Bork P."/>
            <person name="Koonin E.V."/>
            <person name="Zdobnov E.M."/>
            <person name="Grigoriev I.V."/>
            <person name="Lynch M."/>
            <person name="Boore J.L."/>
        </authorList>
    </citation>
    <scope>NUCLEOTIDE SEQUENCE [LARGE SCALE GENOMIC DNA]</scope>
</reference>
<name>E9I2Z5_DAPPU</name>
<keyword evidence="2" id="KW-1185">Reference proteome</keyword>
<dbReference type="Proteomes" id="UP000000305">
    <property type="component" value="Unassembled WGS sequence"/>
</dbReference>
<dbReference type="HOGENOM" id="CLU_1733333_0_0_1"/>
<dbReference type="InParanoid" id="E9I2Z5"/>
<gene>
    <name evidence="1" type="ORF">DAPPUDRAFT_338617</name>
</gene>